<evidence type="ECO:0000256" key="2">
    <source>
        <dbReference type="ARBA" id="ARBA00022448"/>
    </source>
</evidence>
<dbReference type="GO" id="GO:0005886">
    <property type="term" value="C:plasma membrane"/>
    <property type="evidence" value="ECO:0007669"/>
    <property type="project" value="UniProtKB-SubCell"/>
</dbReference>
<keyword evidence="9" id="KW-1278">Translocase</keyword>
<dbReference type="CDD" id="cd03215">
    <property type="entry name" value="ABC_Carb_Monos_II"/>
    <property type="match status" value="1"/>
</dbReference>
<dbReference type="GO" id="GO:0005524">
    <property type="term" value="F:ATP binding"/>
    <property type="evidence" value="ECO:0007669"/>
    <property type="project" value="UniProtKB-KW"/>
</dbReference>
<dbReference type="GO" id="GO:0016887">
    <property type="term" value="F:ATP hydrolysis activity"/>
    <property type="evidence" value="ECO:0007669"/>
    <property type="project" value="InterPro"/>
</dbReference>
<keyword evidence="6" id="KW-0677">Repeat</keyword>
<evidence type="ECO:0000256" key="9">
    <source>
        <dbReference type="ARBA" id="ARBA00022967"/>
    </source>
</evidence>
<sequence length="573" mass="60312">MNASSSFVATDRASDRSAAPPRLQLAGIRKSYPGVVANDDVSLTVQPGEIHAVLGENGAGKSTLMKIIYGAVQPDAGAVWFNGRPVQVRNPQQARALGIAMVFQHFSLFDTLTVAENVWLGLDKGLTLAEVTRRISAKAAEYGLDVDPLRPVHTLSVGEMQRVEIIRALLGAPQLLILDEPTSVLTPQAVDKLFVVLRRLASEGCSILYISHKLHEIRALCTACTVLRGGKVTGVCNPALESNASLSRLMIGAEPPALQHRAAPPGAPVLRVQGLSLRRAEPFGVDLVDVQLEVRAGEVVGIAGVSGNGQKELLAALSGEDTRAAPGSIEIVGPGAGRQGQDVSRQVQDVSRQGPGARRALGLHFVPEERLGRGAVPSMDLAHNLLLTRAEAVAAGGWIRLAALQAQACGIIERFRVRAAGPQAPAQSLSGGNLQKFIVGREIDAQPRLLILAQPTWGVDVGAAAQIRAEILALRDAGCAVLVFSEELDELFELSDRLHVLAKGRLSPAVPRAEATVAQIGAWMSGLWHTEVQAHLAHLAQTAEMSAQSPPESPPENPGAPASTSDGATHAAA</sequence>
<comment type="subcellular location">
    <subcellularLocation>
        <location evidence="1">Cell membrane</location>
        <topology evidence="1">Peripheral membrane protein</topology>
    </subcellularLocation>
</comment>
<evidence type="ECO:0000256" key="7">
    <source>
        <dbReference type="ARBA" id="ARBA00022741"/>
    </source>
</evidence>
<keyword evidence="8 13" id="KW-0067">ATP-binding</keyword>
<dbReference type="Pfam" id="PF00005">
    <property type="entry name" value="ABC_tran"/>
    <property type="match status" value="2"/>
</dbReference>
<dbReference type="RefSeq" id="WP_114484138.1">
    <property type="nucleotide sequence ID" value="NZ_QPJU01000011.1"/>
</dbReference>
<dbReference type="PANTHER" id="PTHR43790:SF4">
    <property type="entry name" value="GUANOSINE IMPORT ATP-BINDING PROTEIN NUPO"/>
    <property type="match status" value="1"/>
</dbReference>
<keyword evidence="2" id="KW-0813">Transport</keyword>
<keyword evidence="7" id="KW-0547">Nucleotide-binding</keyword>
<dbReference type="InterPro" id="IPR050107">
    <property type="entry name" value="ABC_carbohydrate_import_ATPase"/>
</dbReference>
<dbReference type="InterPro" id="IPR027417">
    <property type="entry name" value="P-loop_NTPase"/>
</dbReference>
<dbReference type="AlphaFoldDB" id="A0A369AK85"/>
<dbReference type="EMBL" id="QPJU01000011">
    <property type="protein sequence ID" value="RCX07854.1"/>
    <property type="molecule type" value="Genomic_DNA"/>
</dbReference>
<reference evidence="13 14" key="1">
    <citation type="submission" date="2018-07" db="EMBL/GenBank/DDBJ databases">
        <title>Genomic Encyclopedia of Type Strains, Phase IV (KMG-IV): sequencing the most valuable type-strain genomes for metagenomic binning, comparative biology and taxonomic classification.</title>
        <authorList>
            <person name="Goeker M."/>
        </authorList>
    </citation>
    <scope>NUCLEOTIDE SEQUENCE [LARGE SCALE GENOMIC DNA]</scope>
    <source>
        <strain evidence="13 14">DSM 100911</strain>
    </source>
</reference>
<proteinExistence type="predicted"/>
<evidence type="ECO:0000313" key="13">
    <source>
        <dbReference type="EMBL" id="RCX07854.1"/>
    </source>
</evidence>
<name>A0A369AK85_9BURK</name>
<feature type="domain" description="ABC transporter" evidence="12">
    <location>
        <begin position="270"/>
        <end position="528"/>
    </location>
</feature>
<dbReference type="PROSITE" id="PS00211">
    <property type="entry name" value="ABC_TRANSPORTER_1"/>
    <property type="match status" value="2"/>
</dbReference>
<evidence type="ECO:0000256" key="10">
    <source>
        <dbReference type="ARBA" id="ARBA00023136"/>
    </source>
</evidence>
<feature type="domain" description="ABC transporter" evidence="12">
    <location>
        <begin position="23"/>
        <end position="254"/>
    </location>
</feature>
<evidence type="ECO:0000256" key="4">
    <source>
        <dbReference type="ARBA" id="ARBA00022519"/>
    </source>
</evidence>
<evidence type="ECO:0000313" key="14">
    <source>
        <dbReference type="Proteomes" id="UP000252174"/>
    </source>
</evidence>
<dbReference type="PROSITE" id="PS50893">
    <property type="entry name" value="ABC_TRANSPORTER_2"/>
    <property type="match status" value="2"/>
</dbReference>
<dbReference type="FunFam" id="3.40.50.300:FF:000127">
    <property type="entry name" value="Ribose import ATP-binding protein RbsA"/>
    <property type="match status" value="1"/>
</dbReference>
<dbReference type="Proteomes" id="UP000252174">
    <property type="component" value="Unassembled WGS sequence"/>
</dbReference>
<evidence type="ECO:0000256" key="8">
    <source>
        <dbReference type="ARBA" id="ARBA00022840"/>
    </source>
</evidence>
<evidence type="ECO:0000256" key="3">
    <source>
        <dbReference type="ARBA" id="ARBA00022475"/>
    </source>
</evidence>
<keyword evidence="4" id="KW-0997">Cell inner membrane</keyword>
<keyword evidence="10" id="KW-0472">Membrane</keyword>
<keyword evidence="3" id="KW-1003">Cell membrane</keyword>
<dbReference type="InterPro" id="IPR003593">
    <property type="entry name" value="AAA+_ATPase"/>
</dbReference>
<keyword evidence="14" id="KW-1185">Reference proteome</keyword>
<dbReference type="OrthoDB" id="9776369at2"/>
<dbReference type="InterPro" id="IPR003439">
    <property type="entry name" value="ABC_transporter-like_ATP-bd"/>
</dbReference>
<gene>
    <name evidence="13" type="ORF">DFR45_11141</name>
</gene>
<comment type="caution">
    <text evidence="13">The sequence shown here is derived from an EMBL/GenBank/DDBJ whole genome shotgun (WGS) entry which is preliminary data.</text>
</comment>
<dbReference type="CDD" id="cd03216">
    <property type="entry name" value="ABC_Carb_Monos_I"/>
    <property type="match status" value="1"/>
</dbReference>
<protein>
    <submittedName>
        <fullName evidence="13">Nucleoside ABC transporter ATP-binding protein</fullName>
    </submittedName>
</protein>
<organism evidence="13 14">
    <name type="scientific">Extensimonas vulgaris</name>
    <dbReference type="NCBI Taxonomy" id="1031594"/>
    <lineage>
        <taxon>Bacteria</taxon>
        <taxon>Pseudomonadati</taxon>
        <taxon>Pseudomonadota</taxon>
        <taxon>Betaproteobacteria</taxon>
        <taxon>Burkholderiales</taxon>
        <taxon>Comamonadaceae</taxon>
        <taxon>Extensimonas</taxon>
    </lineage>
</organism>
<evidence type="ECO:0000256" key="1">
    <source>
        <dbReference type="ARBA" id="ARBA00004202"/>
    </source>
</evidence>
<dbReference type="SUPFAM" id="SSF52540">
    <property type="entry name" value="P-loop containing nucleoside triphosphate hydrolases"/>
    <property type="match status" value="2"/>
</dbReference>
<evidence type="ECO:0000256" key="11">
    <source>
        <dbReference type="SAM" id="MobiDB-lite"/>
    </source>
</evidence>
<dbReference type="SMART" id="SM00382">
    <property type="entry name" value="AAA"/>
    <property type="match status" value="1"/>
</dbReference>
<evidence type="ECO:0000256" key="6">
    <source>
        <dbReference type="ARBA" id="ARBA00022737"/>
    </source>
</evidence>
<keyword evidence="5" id="KW-0762">Sugar transport</keyword>
<dbReference type="InterPro" id="IPR017871">
    <property type="entry name" value="ABC_transporter-like_CS"/>
</dbReference>
<evidence type="ECO:0000256" key="5">
    <source>
        <dbReference type="ARBA" id="ARBA00022597"/>
    </source>
</evidence>
<feature type="region of interest" description="Disordered" evidence="11">
    <location>
        <begin position="542"/>
        <end position="573"/>
    </location>
</feature>
<dbReference type="Gene3D" id="3.40.50.300">
    <property type="entry name" value="P-loop containing nucleotide triphosphate hydrolases"/>
    <property type="match status" value="2"/>
</dbReference>
<accession>A0A369AK85</accession>
<feature type="region of interest" description="Disordered" evidence="11">
    <location>
        <begin position="1"/>
        <end position="20"/>
    </location>
</feature>
<dbReference type="PANTHER" id="PTHR43790">
    <property type="entry name" value="CARBOHYDRATE TRANSPORT ATP-BINDING PROTEIN MG119-RELATED"/>
    <property type="match status" value="1"/>
</dbReference>
<evidence type="ECO:0000259" key="12">
    <source>
        <dbReference type="PROSITE" id="PS50893"/>
    </source>
</evidence>